<dbReference type="GeneID" id="94432530"/>
<dbReference type="InterPro" id="IPR013025">
    <property type="entry name" value="Ribosomal_uL23-like"/>
</dbReference>
<proteinExistence type="inferred from homology"/>
<dbReference type="VEuPathDB" id="ToxoDB:CSUI_009203"/>
<dbReference type="SUPFAM" id="SSF54189">
    <property type="entry name" value="Ribosomal proteins S24e, L23 and L15e"/>
    <property type="match status" value="1"/>
</dbReference>
<dbReference type="Gene3D" id="3.30.70.330">
    <property type="match status" value="1"/>
</dbReference>
<organism evidence="5 6">
    <name type="scientific">Cystoisospora suis</name>
    <dbReference type="NCBI Taxonomy" id="483139"/>
    <lineage>
        <taxon>Eukaryota</taxon>
        <taxon>Sar</taxon>
        <taxon>Alveolata</taxon>
        <taxon>Apicomplexa</taxon>
        <taxon>Conoidasida</taxon>
        <taxon>Coccidia</taxon>
        <taxon>Eucoccidiorida</taxon>
        <taxon>Eimeriorina</taxon>
        <taxon>Sarcocystidae</taxon>
        <taxon>Cystoisospora</taxon>
    </lineage>
</organism>
<dbReference type="Proteomes" id="UP000221165">
    <property type="component" value="Unassembled WGS sequence"/>
</dbReference>
<evidence type="ECO:0000313" key="6">
    <source>
        <dbReference type="Proteomes" id="UP000221165"/>
    </source>
</evidence>
<reference evidence="5 6" key="1">
    <citation type="journal article" date="2017" name="Int. J. Parasitol.">
        <title>The genome of the protozoan parasite Cystoisospora suis and a reverse vaccinology approach to identify vaccine candidates.</title>
        <authorList>
            <person name="Palmieri N."/>
            <person name="Shrestha A."/>
            <person name="Ruttkowski B."/>
            <person name="Beck T."/>
            <person name="Vogl C."/>
            <person name="Tomley F."/>
            <person name="Blake D.P."/>
            <person name="Joachim A."/>
        </authorList>
    </citation>
    <scope>NUCLEOTIDE SEQUENCE [LARGE SCALE GENOMIC DNA]</scope>
    <source>
        <strain evidence="5 6">Wien I</strain>
    </source>
</reference>
<evidence type="ECO:0000313" key="5">
    <source>
        <dbReference type="EMBL" id="PHJ16980.1"/>
    </source>
</evidence>
<dbReference type="InterPro" id="IPR012678">
    <property type="entry name" value="Ribosomal_uL23/eL15/eS24_sf"/>
</dbReference>
<name>A0A2C6K4U8_9APIC</name>
<dbReference type="PANTHER" id="PTHR12059:SF5">
    <property type="entry name" value="LARGE RIBOSOMAL SUBUNIT PROTEIN UL23M"/>
    <property type="match status" value="1"/>
</dbReference>
<keyword evidence="6" id="KW-1185">Reference proteome</keyword>
<protein>
    <recommendedName>
        <fullName evidence="4">Large ribosomal subunit protein uL23m</fullName>
    </recommendedName>
</protein>
<sequence>RNVFFPWQTFSLHRTGSFLERRRVALKVPVNLTKFEIKSYLEKIYNARILKVTTLIHVPRRRRDVYGPKPTEVLQSWVHIQEGNHHPREWRA</sequence>
<evidence type="ECO:0000256" key="2">
    <source>
        <dbReference type="ARBA" id="ARBA00022980"/>
    </source>
</evidence>
<evidence type="ECO:0000256" key="4">
    <source>
        <dbReference type="ARBA" id="ARBA00039977"/>
    </source>
</evidence>
<feature type="non-terminal residue" evidence="5">
    <location>
        <position position="1"/>
    </location>
</feature>
<keyword evidence="3" id="KW-0687">Ribonucleoprotein</keyword>
<gene>
    <name evidence="5" type="ORF">CSUI_009203</name>
</gene>
<comment type="caution">
    <text evidence="5">The sequence shown here is derived from an EMBL/GenBank/DDBJ whole genome shotgun (WGS) entry which is preliminary data.</text>
</comment>
<dbReference type="InterPro" id="IPR012677">
    <property type="entry name" value="Nucleotide-bd_a/b_plait_sf"/>
</dbReference>
<evidence type="ECO:0000256" key="1">
    <source>
        <dbReference type="ARBA" id="ARBA00006700"/>
    </source>
</evidence>
<dbReference type="OrthoDB" id="275582at2759"/>
<accession>A0A2C6K4U8</accession>
<dbReference type="GO" id="GO:0005762">
    <property type="term" value="C:mitochondrial large ribosomal subunit"/>
    <property type="evidence" value="ECO:0007669"/>
    <property type="project" value="TreeGrafter"/>
</dbReference>
<dbReference type="GO" id="GO:0003735">
    <property type="term" value="F:structural constituent of ribosome"/>
    <property type="evidence" value="ECO:0007669"/>
    <property type="project" value="InterPro"/>
</dbReference>
<dbReference type="GO" id="GO:0032543">
    <property type="term" value="P:mitochondrial translation"/>
    <property type="evidence" value="ECO:0007669"/>
    <property type="project" value="TreeGrafter"/>
</dbReference>
<dbReference type="Pfam" id="PF00276">
    <property type="entry name" value="Ribosomal_L23"/>
    <property type="match status" value="1"/>
</dbReference>
<dbReference type="EMBL" id="MIGC01005397">
    <property type="protein sequence ID" value="PHJ16980.1"/>
    <property type="molecule type" value="Genomic_DNA"/>
</dbReference>
<evidence type="ECO:0000256" key="3">
    <source>
        <dbReference type="ARBA" id="ARBA00023274"/>
    </source>
</evidence>
<dbReference type="AlphaFoldDB" id="A0A2C6K4U8"/>
<dbReference type="PANTHER" id="PTHR12059">
    <property type="entry name" value="RIBOSOMAL PROTEIN L23-RELATED"/>
    <property type="match status" value="1"/>
</dbReference>
<keyword evidence="2 5" id="KW-0689">Ribosomal protein</keyword>
<comment type="similarity">
    <text evidence="1">Belongs to the universal ribosomal protein uL23 family.</text>
</comment>
<dbReference type="RefSeq" id="XP_067918705.1">
    <property type="nucleotide sequence ID" value="XM_068069319.1"/>
</dbReference>